<feature type="compositionally biased region" description="Basic and acidic residues" evidence="1">
    <location>
        <begin position="80"/>
        <end position="95"/>
    </location>
</feature>
<dbReference type="Proteomes" id="UP000076632">
    <property type="component" value="Unassembled WGS sequence"/>
</dbReference>
<organism evidence="2 3">
    <name type="scientific">Xylona heveae (strain CBS 132557 / TC161)</name>
    <dbReference type="NCBI Taxonomy" id="1328760"/>
    <lineage>
        <taxon>Eukaryota</taxon>
        <taxon>Fungi</taxon>
        <taxon>Dikarya</taxon>
        <taxon>Ascomycota</taxon>
        <taxon>Pezizomycotina</taxon>
        <taxon>Xylonomycetes</taxon>
        <taxon>Xylonales</taxon>
        <taxon>Xylonaceae</taxon>
        <taxon>Xylona</taxon>
    </lineage>
</organism>
<evidence type="ECO:0000256" key="1">
    <source>
        <dbReference type="SAM" id="MobiDB-lite"/>
    </source>
</evidence>
<reference evidence="2 3" key="1">
    <citation type="journal article" date="2016" name="Fungal Biol.">
        <title>The genome of Xylona heveae provides a window into fungal endophytism.</title>
        <authorList>
            <person name="Gazis R."/>
            <person name="Kuo A."/>
            <person name="Riley R."/>
            <person name="LaButti K."/>
            <person name="Lipzen A."/>
            <person name="Lin J."/>
            <person name="Amirebrahimi M."/>
            <person name="Hesse C.N."/>
            <person name="Spatafora J.W."/>
            <person name="Henrissat B."/>
            <person name="Hainaut M."/>
            <person name="Grigoriev I.V."/>
            <person name="Hibbett D.S."/>
        </authorList>
    </citation>
    <scope>NUCLEOTIDE SEQUENCE [LARGE SCALE GENOMIC DNA]</scope>
    <source>
        <strain evidence="2 3">TC161</strain>
    </source>
</reference>
<proteinExistence type="predicted"/>
<evidence type="ECO:0000313" key="3">
    <source>
        <dbReference type="Proteomes" id="UP000076632"/>
    </source>
</evidence>
<gene>
    <name evidence="2" type="ORF">L228DRAFT_264156</name>
</gene>
<dbReference type="GeneID" id="28899686"/>
<feature type="compositionally biased region" description="Basic and acidic residues" evidence="1">
    <location>
        <begin position="46"/>
        <end position="68"/>
    </location>
</feature>
<dbReference type="RefSeq" id="XP_018184596.1">
    <property type="nucleotide sequence ID" value="XM_018334549.1"/>
</dbReference>
<protein>
    <recommendedName>
        <fullName evidence="4">Calcofluor white hypersensitive protein</fullName>
    </recommendedName>
</protein>
<dbReference type="OrthoDB" id="5355126at2759"/>
<evidence type="ECO:0000313" key="2">
    <source>
        <dbReference type="EMBL" id="KZF19041.1"/>
    </source>
</evidence>
<dbReference type="Gene3D" id="1.20.120.20">
    <property type="entry name" value="Apolipoprotein"/>
    <property type="match status" value="1"/>
</dbReference>
<dbReference type="OMA" id="KHQMRID"/>
<dbReference type="InParanoid" id="A0A164ZFL6"/>
<sequence length="137" mass="14701">MAAPKSRLPLYLGLTLAGAGGYYLYSAGGDPKVAEKQFEHDAARVSAKVRGELPGKEKEAQKQGEEWAQKAGARIDSTVDDAKSRIDQANKDASSKFNEYRKEAGTQLNSAVDTFDKKVEEGTSKAKSGISGWFGGK</sequence>
<feature type="region of interest" description="Disordered" evidence="1">
    <location>
        <begin position="46"/>
        <end position="95"/>
    </location>
</feature>
<dbReference type="AlphaFoldDB" id="A0A164ZFL6"/>
<accession>A0A164ZFL6</accession>
<evidence type="ECO:0008006" key="4">
    <source>
        <dbReference type="Google" id="ProtNLM"/>
    </source>
</evidence>
<name>A0A164ZFL6_XYLHT</name>
<keyword evidence="3" id="KW-1185">Reference proteome</keyword>
<dbReference type="EMBL" id="KV407468">
    <property type="protein sequence ID" value="KZF19041.1"/>
    <property type="molecule type" value="Genomic_DNA"/>
</dbReference>